<evidence type="ECO:0000313" key="2">
    <source>
        <dbReference type="Proteomes" id="UP000516151"/>
    </source>
</evidence>
<accession>A0A7G9UZ73</accession>
<dbReference type="RefSeq" id="YP_010651835.1">
    <property type="nucleotide sequence ID" value="NC_070783.1"/>
</dbReference>
<dbReference type="GeneID" id="77927551"/>
<proteinExistence type="predicted"/>
<organism evidence="1 2">
    <name type="scientific">Streptomyces phage Faust</name>
    <dbReference type="NCBI Taxonomy" id="2767565"/>
    <lineage>
        <taxon>Viruses</taxon>
        <taxon>Duplodnaviria</taxon>
        <taxon>Heunggongvirae</taxon>
        <taxon>Uroviricota</taxon>
        <taxon>Caudoviricetes</taxon>
        <taxon>Stanwilliamsviridae</taxon>
        <taxon>Loccivirinae</taxon>
        <taxon>Faustvirus</taxon>
        <taxon>Faustvirus faust</taxon>
    </lineage>
</organism>
<sequence>MKLFTNRKTILPKQIRPDYDSITKMEKEFRMDDQGFDERYDEMLLDEFNKVNKGSTLEFDEKVEKLYDLLDSMFSTKWRTVVTELINEARQKRWADSLGSGSIEQQAENLRQRMIAAGKYRRK</sequence>
<dbReference type="KEGG" id="vg:77927551"/>
<dbReference type="Proteomes" id="UP000516151">
    <property type="component" value="Segment"/>
</dbReference>
<protein>
    <submittedName>
        <fullName evidence="1">Uncharacterized protein</fullName>
    </submittedName>
</protein>
<dbReference type="EMBL" id="MT684598">
    <property type="protein sequence ID" value="QNN99328.1"/>
    <property type="molecule type" value="Genomic_DNA"/>
</dbReference>
<name>A0A7G9UZ73_9CAUD</name>
<gene>
    <name evidence="1" type="primary">256</name>
    <name evidence="1" type="ORF">SEA_FAUST_256</name>
</gene>
<evidence type="ECO:0000313" key="1">
    <source>
        <dbReference type="EMBL" id="QNN99328.1"/>
    </source>
</evidence>
<keyword evidence="2" id="KW-1185">Reference proteome</keyword>
<reference evidence="1 2" key="1">
    <citation type="submission" date="2020-06" db="EMBL/GenBank/DDBJ databases">
        <authorList>
            <person name="Arora M.N."/>
            <person name="Dalling M.T."/>
            <person name="Dawson S.P.M."/>
            <person name="Elia S.N."/>
            <person name="Burke B."/>
            <person name="Shaffer C.D."/>
            <person name="Weston-Hafer K.A."/>
            <person name="Garlena R.A."/>
            <person name="Russell D.A."/>
            <person name="Pope W.H."/>
            <person name="Jacobs-Sera D."/>
            <person name="Hatfull G.F."/>
        </authorList>
    </citation>
    <scope>NUCLEOTIDE SEQUENCE [LARGE SCALE GENOMIC DNA]</scope>
</reference>